<dbReference type="GO" id="GO:0008360">
    <property type="term" value="P:regulation of cell shape"/>
    <property type="evidence" value="ECO:0007669"/>
    <property type="project" value="UniProtKB-KW"/>
</dbReference>
<feature type="domain" description="Penicillin-binding protein transpeptidase" evidence="17">
    <location>
        <begin position="576"/>
        <end position="837"/>
    </location>
</feature>
<feature type="domain" description="Glycosyl transferase family 51" evidence="18">
    <location>
        <begin position="290"/>
        <end position="471"/>
    </location>
</feature>
<dbReference type="InterPro" id="IPR001460">
    <property type="entry name" value="PCN-bd_Tpept"/>
</dbReference>
<keyword evidence="4" id="KW-0645">Protease</keyword>
<keyword evidence="3" id="KW-0121">Carboxypeptidase</keyword>
<dbReference type="PANTHER" id="PTHR32282:SF11">
    <property type="entry name" value="PENICILLIN-BINDING PROTEIN 1B"/>
    <property type="match status" value="1"/>
</dbReference>
<comment type="subcellular location">
    <subcellularLocation>
        <location evidence="1">Cell membrane</location>
    </subcellularLocation>
</comment>
<evidence type="ECO:0000259" key="17">
    <source>
        <dbReference type="Pfam" id="PF00905"/>
    </source>
</evidence>
<comment type="catalytic activity">
    <reaction evidence="13">
        <text>Preferential cleavage: (Ac)2-L-Lys-D-Ala-|-D-Ala. Also transpeptidation of peptidyl-alanyl moieties that are N-acyl substituents of D-alanine.</text>
        <dbReference type="EC" id="3.4.16.4"/>
    </reaction>
</comment>
<dbReference type="OrthoDB" id="9766909at2"/>
<evidence type="ECO:0000256" key="2">
    <source>
        <dbReference type="ARBA" id="ARBA00022475"/>
    </source>
</evidence>
<feature type="compositionally biased region" description="Polar residues" evidence="15">
    <location>
        <begin position="200"/>
        <end position="209"/>
    </location>
</feature>
<feature type="compositionally biased region" description="Low complexity" evidence="15">
    <location>
        <begin position="1105"/>
        <end position="1128"/>
    </location>
</feature>
<comment type="catalytic activity">
    <reaction evidence="14">
        <text>[GlcNAc-(1-&gt;4)-Mur2Ac(oyl-L-Ala-gamma-D-Glu-L-Lys-D-Ala-D-Ala)](n)-di-trans,octa-cis-undecaprenyl diphosphate + beta-D-GlcNAc-(1-&gt;4)-Mur2Ac(oyl-L-Ala-gamma-D-Glu-L-Lys-D-Ala-D-Ala)-di-trans,octa-cis-undecaprenyl diphosphate = [GlcNAc-(1-&gt;4)-Mur2Ac(oyl-L-Ala-gamma-D-Glu-L-Lys-D-Ala-D-Ala)](n+1)-di-trans,octa-cis-undecaprenyl diphosphate + di-trans,octa-cis-undecaprenyl diphosphate + H(+)</text>
        <dbReference type="Rhea" id="RHEA:23708"/>
        <dbReference type="Rhea" id="RHEA-COMP:9602"/>
        <dbReference type="Rhea" id="RHEA-COMP:9603"/>
        <dbReference type="ChEBI" id="CHEBI:15378"/>
        <dbReference type="ChEBI" id="CHEBI:58405"/>
        <dbReference type="ChEBI" id="CHEBI:60033"/>
        <dbReference type="ChEBI" id="CHEBI:78435"/>
        <dbReference type="EC" id="2.4.99.28"/>
    </reaction>
</comment>
<proteinExistence type="predicted"/>
<keyword evidence="6" id="KW-0808">Transferase</keyword>
<evidence type="ECO:0000256" key="11">
    <source>
        <dbReference type="ARBA" id="ARBA00023268"/>
    </source>
</evidence>
<evidence type="ECO:0000256" key="3">
    <source>
        <dbReference type="ARBA" id="ARBA00022645"/>
    </source>
</evidence>
<dbReference type="GO" id="GO:0008658">
    <property type="term" value="F:penicillin binding"/>
    <property type="evidence" value="ECO:0007669"/>
    <property type="project" value="InterPro"/>
</dbReference>
<evidence type="ECO:0000313" key="20">
    <source>
        <dbReference type="Proteomes" id="UP000195514"/>
    </source>
</evidence>
<sequence length="1156" mass="127489">MTNNDDRANKKADDAANDSEEAQNASADFMNDEETQEIKIEPSEVIEGEEASGDSVAEGSGWRAEMEFEDIFGDATRDEIAEEESVDWWGDTPFTPMDELDDDETQPIYLGLADEGATRVSPVEPKGDPTRESRAISAGGRSALNSDDIPTILPPDVPRDWTPSKTTLPSPVSEVDPGATRVTPAAYQRTSAPQSGARRQATQPLQPSQRPGRRPSETARPQRPGGKKPFGKRLLNFFLVFVFIIILAGLVAGSIGIYQYFRIKSSLPDVNELRDRAAKFETTRILDRNGNVLYEILDPSAGRRTYVPLEDISPGLIAATIATEDKDFYYHPGFDMLAMIRALWQNYTSGEIRSGASTITQQLARALLLDPSERYDQSYKRKTREIVLAYEITNRYSKEEILELYLNENYYGNMAYGVQAAAETYFNTDASSLSLWQSSFLAGLPQAPSVYDIYNNREATLYRQRSVLVLMYELSQARNCIEIGSGRPPVCVAYADATQAGIDLENYEFPAPSFSMRYPHWVVYVRSLLEEEFDPQTIYRSGFTVYTTLDPKLQDEAERIVSTQVAALVENNATNGALLAMDANTGEVLAMVGSADFHNDAISGQVNMVLTQTRQPGSAIKPLTYVAAFEKGWTPATLIWDVPTEFPPSKDPHDTGPVYQPVNYDGRFHGPVTVRSALANSYNVPVVKALEFVGIYDDPDTPVEDGLIAFARRLGITSLNRPDYGLSLTLGGGEVSLMELTSAFAVFANEGRMMPVVAISKIVDHTGNVIFEYEPPVGTQVIRVEHAYLISDILADKDARIPMFGTNPVINLPFPAAVKTGTTNDFRDNWTIGYTPDLVVGAWVGNADYSPMVNTTGITGAGPIWAQFITFAVDELFDGTPSAFVRPPGIIDRVICAVSGTEPSEWCPQQRSEIFAADQPPLPQTEDLWKKVVVDTWTGLSISNACDNFSEEVFAANVTDRWAQRWLRDEAGGAAWVTNLGFSTPLFFVPERACRADDPRPIITLTGLVDGQNVLESPLEIRGMITATQNFKYYRIEWGRGSDPSVWNVLVDNVSTPQETPDLLYEWDLRDVEPGILTLRIFMRSTEDTYAEKLFRLNIQLPTATPTATQTATPTATPTTTPTTTPTETPTPTPTETPEATATPEPSATPSQTSEP</sequence>
<accession>A0A1Y6K4H7</accession>
<dbReference type="GO" id="GO:0008955">
    <property type="term" value="F:peptidoglycan glycosyltransferase activity"/>
    <property type="evidence" value="ECO:0007669"/>
    <property type="project" value="UniProtKB-EC"/>
</dbReference>
<dbReference type="Pfam" id="PF00912">
    <property type="entry name" value="Transgly"/>
    <property type="match status" value="1"/>
</dbReference>
<dbReference type="InterPro" id="IPR050396">
    <property type="entry name" value="Glycosyltr_51/Transpeptidase"/>
</dbReference>
<reference evidence="20" key="1">
    <citation type="submission" date="2017-05" db="EMBL/GenBank/DDBJ databases">
        <authorList>
            <person name="Kirkegaard R."/>
            <person name="Mcilroy J S."/>
        </authorList>
    </citation>
    <scope>NUCLEOTIDE SEQUENCE [LARGE SCALE GENOMIC DNA]</scope>
</reference>
<dbReference type="InterPro" id="IPR001264">
    <property type="entry name" value="Glyco_trans_51"/>
</dbReference>
<dbReference type="GO" id="GO:0009252">
    <property type="term" value="P:peptidoglycan biosynthetic process"/>
    <property type="evidence" value="ECO:0007669"/>
    <property type="project" value="UniProtKB-KW"/>
</dbReference>
<feature type="region of interest" description="Disordered" evidence="15">
    <location>
        <begin position="112"/>
        <end position="227"/>
    </location>
</feature>
<evidence type="ECO:0000256" key="12">
    <source>
        <dbReference type="ARBA" id="ARBA00023316"/>
    </source>
</evidence>
<dbReference type="GO" id="GO:0030288">
    <property type="term" value="C:outer membrane-bounded periplasmic space"/>
    <property type="evidence" value="ECO:0007669"/>
    <property type="project" value="TreeGrafter"/>
</dbReference>
<keyword evidence="10 16" id="KW-0472">Membrane</keyword>
<evidence type="ECO:0000256" key="4">
    <source>
        <dbReference type="ARBA" id="ARBA00022670"/>
    </source>
</evidence>
<dbReference type="InterPro" id="IPR036950">
    <property type="entry name" value="PBP_transglycosylase"/>
</dbReference>
<feature type="compositionally biased region" description="Basic and acidic residues" evidence="15">
    <location>
        <begin position="125"/>
        <end position="134"/>
    </location>
</feature>
<feature type="compositionally biased region" description="Low complexity" evidence="15">
    <location>
        <begin position="1136"/>
        <end position="1156"/>
    </location>
</feature>
<evidence type="ECO:0000256" key="10">
    <source>
        <dbReference type="ARBA" id="ARBA00023136"/>
    </source>
</evidence>
<keyword evidence="16" id="KW-0812">Transmembrane</keyword>
<dbReference type="EMBL" id="LT859958">
    <property type="protein sequence ID" value="SMX53768.1"/>
    <property type="molecule type" value="Genomic_DNA"/>
</dbReference>
<evidence type="ECO:0000256" key="5">
    <source>
        <dbReference type="ARBA" id="ARBA00022676"/>
    </source>
</evidence>
<dbReference type="Gene3D" id="1.10.3810.10">
    <property type="entry name" value="Biosynthetic peptidoglycan transglycosylase-like"/>
    <property type="match status" value="1"/>
</dbReference>
<dbReference type="GO" id="GO:0006508">
    <property type="term" value="P:proteolysis"/>
    <property type="evidence" value="ECO:0007669"/>
    <property type="project" value="UniProtKB-KW"/>
</dbReference>
<organism evidence="19 20">
    <name type="scientific">Candidatus Brevifilum fermentans</name>
    <dbReference type="NCBI Taxonomy" id="1986204"/>
    <lineage>
        <taxon>Bacteria</taxon>
        <taxon>Bacillati</taxon>
        <taxon>Chloroflexota</taxon>
        <taxon>Anaerolineae</taxon>
        <taxon>Anaerolineales</taxon>
        <taxon>Anaerolineaceae</taxon>
        <taxon>Candidatus Brevifilum</taxon>
    </lineage>
</organism>
<keyword evidence="7" id="KW-0378">Hydrolase</keyword>
<dbReference type="GO" id="GO:0005886">
    <property type="term" value="C:plasma membrane"/>
    <property type="evidence" value="ECO:0007669"/>
    <property type="project" value="UniProtKB-SubCell"/>
</dbReference>
<dbReference type="InterPro" id="IPR023346">
    <property type="entry name" value="Lysozyme-like_dom_sf"/>
</dbReference>
<evidence type="ECO:0000256" key="16">
    <source>
        <dbReference type="SAM" id="Phobius"/>
    </source>
</evidence>
<dbReference type="InterPro" id="IPR012338">
    <property type="entry name" value="Beta-lactam/transpept-like"/>
</dbReference>
<evidence type="ECO:0000256" key="9">
    <source>
        <dbReference type="ARBA" id="ARBA00022984"/>
    </source>
</evidence>
<evidence type="ECO:0000259" key="18">
    <source>
        <dbReference type="Pfam" id="PF00912"/>
    </source>
</evidence>
<evidence type="ECO:0000313" key="19">
    <source>
        <dbReference type="EMBL" id="SMX53768.1"/>
    </source>
</evidence>
<dbReference type="Gene3D" id="3.40.710.10">
    <property type="entry name" value="DD-peptidase/beta-lactamase superfamily"/>
    <property type="match status" value="1"/>
</dbReference>
<keyword evidence="8" id="KW-0133">Cell shape</keyword>
<evidence type="ECO:0000256" key="6">
    <source>
        <dbReference type="ARBA" id="ARBA00022679"/>
    </source>
</evidence>
<dbReference type="Proteomes" id="UP000195514">
    <property type="component" value="Chromosome I"/>
</dbReference>
<keyword evidence="2" id="KW-1003">Cell membrane</keyword>
<dbReference type="PANTHER" id="PTHR32282">
    <property type="entry name" value="BINDING PROTEIN TRANSPEPTIDASE, PUTATIVE-RELATED"/>
    <property type="match status" value="1"/>
</dbReference>
<keyword evidence="16" id="KW-1133">Transmembrane helix</keyword>
<dbReference type="KEGG" id="abat:CFX1CAM_0703"/>
<dbReference type="SUPFAM" id="SSF53955">
    <property type="entry name" value="Lysozyme-like"/>
    <property type="match status" value="1"/>
</dbReference>
<keyword evidence="12" id="KW-0961">Cell wall biogenesis/degradation</keyword>
<feature type="transmembrane region" description="Helical" evidence="16">
    <location>
        <begin position="237"/>
        <end position="261"/>
    </location>
</feature>
<name>A0A1Y6K4H7_9CHLR</name>
<feature type="region of interest" description="Disordered" evidence="15">
    <location>
        <begin position="1"/>
        <end position="61"/>
    </location>
</feature>
<gene>
    <name evidence="19" type="ORF">CFX1CAM_0703</name>
</gene>
<evidence type="ECO:0000256" key="13">
    <source>
        <dbReference type="ARBA" id="ARBA00034000"/>
    </source>
</evidence>
<evidence type="ECO:0000256" key="1">
    <source>
        <dbReference type="ARBA" id="ARBA00004236"/>
    </source>
</evidence>
<evidence type="ECO:0000256" key="8">
    <source>
        <dbReference type="ARBA" id="ARBA00022960"/>
    </source>
</evidence>
<dbReference type="Pfam" id="PF00905">
    <property type="entry name" value="Transpeptidase"/>
    <property type="match status" value="1"/>
</dbReference>
<keyword evidence="9" id="KW-0573">Peptidoglycan synthesis</keyword>
<dbReference type="RefSeq" id="WP_087861689.1">
    <property type="nucleotide sequence ID" value="NZ_LT859958.1"/>
</dbReference>
<evidence type="ECO:0000256" key="15">
    <source>
        <dbReference type="SAM" id="MobiDB-lite"/>
    </source>
</evidence>
<dbReference type="GO" id="GO:0071555">
    <property type="term" value="P:cell wall organization"/>
    <property type="evidence" value="ECO:0007669"/>
    <property type="project" value="UniProtKB-KW"/>
</dbReference>
<feature type="compositionally biased region" description="Basic and acidic residues" evidence="15">
    <location>
        <begin position="1"/>
        <end position="14"/>
    </location>
</feature>
<feature type="region of interest" description="Disordered" evidence="15">
    <location>
        <begin position="83"/>
        <end position="102"/>
    </location>
</feature>
<feature type="region of interest" description="Disordered" evidence="15">
    <location>
        <begin position="1105"/>
        <end position="1156"/>
    </location>
</feature>
<keyword evidence="11" id="KW-0511">Multifunctional enzyme</keyword>
<dbReference type="AlphaFoldDB" id="A0A1Y6K4H7"/>
<protein>
    <submittedName>
        <fullName evidence="19">Penicillin-binding protein</fullName>
    </submittedName>
</protein>
<evidence type="ECO:0000256" key="7">
    <source>
        <dbReference type="ARBA" id="ARBA00022801"/>
    </source>
</evidence>
<keyword evidence="5" id="KW-0328">Glycosyltransferase</keyword>
<keyword evidence="20" id="KW-1185">Reference proteome</keyword>
<evidence type="ECO:0000256" key="14">
    <source>
        <dbReference type="ARBA" id="ARBA00049902"/>
    </source>
</evidence>
<dbReference type="SUPFAM" id="SSF56601">
    <property type="entry name" value="beta-lactamase/transpeptidase-like"/>
    <property type="match status" value="1"/>
</dbReference>
<dbReference type="GO" id="GO:0009002">
    <property type="term" value="F:serine-type D-Ala-D-Ala carboxypeptidase activity"/>
    <property type="evidence" value="ECO:0007669"/>
    <property type="project" value="UniProtKB-EC"/>
</dbReference>